<reference evidence="1 2" key="1">
    <citation type="submission" date="2011-12" db="EMBL/GenBank/DDBJ databases">
        <title>The Genome Sequence of Prevotella maculosa OT 289.</title>
        <authorList>
            <consortium name="The Broad Institute Genome Sequencing Platform"/>
            <person name="Earl A."/>
            <person name="Ward D."/>
            <person name="Feldgarden M."/>
            <person name="Gevers D."/>
            <person name="Izard J."/>
            <person name="Blanton J.M."/>
            <person name="Mathney J."/>
            <person name="Tanner A.C."/>
            <person name="Dewhirst F.E."/>
            <person name="Young S.K."/>
            <person name="Zeng Q."/>
            <person name="Gargeya S."/>
            <person name="Fitzgerald M."/>
            <person name="Haas B."/>
            <person name="Abouelleil A."/>
            <person name="Alvarado L."/>
            <person name="Arachchi H.M."/>
            <person name="Berlin A."/>
            <person name="Chapman S.B."/>
            <person name="Gearin G."/>
            <person name="Goldberg J."/>
            <person name="Griggs A."/>
            <person name="Gujja S."/>
            <person name="Hansen M."/>
            <person name="Heiman D."/>
            <person name="Howarth C."/>
            <person name="Larimer J."/>
            <person name="Lui A."/>
            <person name="MacDonald P.J.P."/>
            <person name="McCowen C."/>
            <person name="Montmayeur A."/>
            <person name="Murphy C."/>
            <person name="Neiman D."/>
            <person name="Pearson M."/>
            <person name="Priest M."/>
            <person name="Roberts A."/>
            <person name="Saif S."/>
            <person name="Shea T."/>
            <person name="Sisk P."/>
            <person name="Stolte C."/>
            <person name="Sykes S."/>
            <person name="Wortman J."/>
            <person name="Nusbaum C."/>
            <person name="Birren B."/>
        </authorList>
    </citation>
    <scope>NUCLEOTIDE SEQUENCE [LARGE SCALE GENOMIC DNA]</scope>
    <source>
        <strain evidence="1 2">OT 289</strain>
    </source>
</reference>
<keyword evidence="2" id="KW-1185">Reference proteome</keyword>
<evidence type="ECO:0008006" key="3">
    <source>
        <dbReference type="Google" id="ProtNLM"/>
    </source>
</evidence>
<sequence>MKYARIIKGIAEQMGISLEEAMDRFYHSVTFQLIQNGVADLHCRSDRYLIDEFLIEEKALTTPQP</sequence>
<accession>H1HLI1</accession>
<name>H1HLI1_9BACT</name>
<dbReference type="AlphaFoldDB" id="H1HLI1"/>
<comment type="caution">
    <text evidence="1">The sequence shown here is derived from an EMBL/GenBank/DDBJ whole genome shotgun (WGS) entry which is preliminary data.</text>
</comment>
<protein>
    <recommendedName>
        <fullName evidence="3">DUF3791 domain-containing protein</fullName>
    </recommendedName>
</protein>
<evidence type="ECO:0000313" key="2">
    <source>
        <dbReference type="Proteomes" id="UP000003167"/>
    </source>
</evidence>
<dbReference type="EMBL" id="AGEK01000019">
    <property type="protein sequence ID" value="EHO71909.1"/>
    <property type="molecule type" value="Genomic_DNA"/>
</dbReference>
<evidence type="ECO:0000313" key="1">
    <source>
        <dbReference type="EMBL" id="EHO71909.1"/>
    </source>
</evidence>
<organism evidence="1 2">
    <name type="scientific">Segatella maculosa OT 289</name>
    <dbReference type="NCBI Taxonomy" id="999422"/>
    <lineage>
        <taxon>Bacteria</taxon>
        <taxon>Pseudomonadati</taxon>
        <taxon>Bacteroidota</taxon>
        <taxon>Bacteroidia</taxon>
        <taxon>Bacteroidales</taxon>
        <taxon>Prevotellaceae</taxon>
        <taxon>Segatella</taxon>
    </lineage>
</organism>
<dbReference type="HOGENOM" id="CLU_193584_0_0_10"/>
<dbReference type="Proteomes" id="UP000003167">
    <property type="component" value="Unassembled WGS sequence"/>
</dbReference>
<dbReference type="STRING" id="999422.HMPREF9944_01025"/>
<dbReference type="PATRIC" id="fig|999422.3.peg.1053"/>
<proteinExistence type="predicted"/>
<gene>
    <name evidence="1" type="ORF">HMPREF9944_01025</name>
</gene>